<dbReference type="PANTHER" id="PTHR43381:SF20">
    <property type="entry name" value="TRANSLATION INITIATION FACTOR IF-2, MITOCHONDRIAL"/>
    <property type="match status" value="1"/>
</dbReference>
<dbReference type="InterPro" id="IPR027417">
    <property type="entry name" value="P-loop_NTPase"/>
</dbReference>
<feature type="compositionally biased region" description="Polar residues" evidence="8">
    <location>
        <begin position="221"/>
        <end position="231"/>
    </location>
</feature>
<dbReference type="FunFam" id="3.40.50.10050:FF:000001">
    <property type="entry name" value="Translation initiation factor IF-2"/>
    <property type="match status" value="1"/>
</dbReference>
<dbReference type="InterPro" id="IPR015760">
    <property type="entry name" value="TIF_IF2"/>
</dbReference>
<dbReference type="EMBL" id="HBFR01025958">
    <property type="protein sequence ID" value="CAD8891476.1"/>
    <property type="molecule type" value="Transcribed_RNA"/>
</dbReference>
<keyword evidence="3" id="KW-0396">Initiation factor</keyword>
<dbReference type="PROSITE" id="PS51722">
    <property type="entry name" value="G_TR_2"/>
    <property type="match status" value="1"/>
</dbReference>
<keyword evidence="4" id="KW-0547">Nucleotide-binding</keyword>
<evidence type="ECO:0000256" key="8">
    <source>
        <dbReference type="SAM" id="MobiDB-lite"/>
    </source>
</evidence>
<dbReference type="SUPFAM" id="SSF50447">
    <property type="entry name" value="Translation proteins"/>
    <property type="match status" value="2"/>
</dbReference>
<accession>A0A7S1FUM3</accession>
<dbReference type="AlphaFoldDB" id="A0A7S1FUM3"/>
<keyword evidence="6" id="KW-0342">GTP-binding</keyword>
<dbReference type="GO" id="GO:0003924">
    <property type="term" value="F:GTPase activity"/>
    <property type="evidence" value="ECO:0007669"/>
    <property type="project" value="InterPro"/>
</dbReference>
<dbReference type="Pfam" id="PF11987">
    <property type="entry name" value="IF-2"/>
    <property type="match status" value="1"/>
</dbReference>
<evidence type="ECO:0000256" key="1">
    <source>
        <dbReference type="ARBA" id="ARBA00004229"/>
    </source>
</evidence>
<evidence type="ECO:0000256" key="5">
    <source>
        <dbReference type="ARBA" id="ARBA00022917"/>
    </source>
</evidence>
<feature type="compositionally biased region" description="Gly residues" evidence="8">
    <location>
        <begin position="50"/>
        <end position="59"/>
    </location>
</feature>
<evidence type="ECO:0000256" key="3">
    <source>
        <dbReference type="ARBA" id="ARBA00022540"/>
    </source>
</evidence>
<feature type="compositionally biased region" description="Low complexity" evidence="8">
    <location>
        <begin position="86"/>
        <end position="95"/>
    </location>
</feature>
<evidence type="ECO:0000259" key="9">
    <source>
        <dbReference type="PROSITE" id="PS51722"/>
    </source>
</evidence>
<dbReference type="GO" id="GO:0009507">
    <property type="term" value="C:chloroplast"/>
    <property type="evidence" value="ECO:0007669"/>
    <property type="project" value="UniProtKB-SubCell"/>
</dbReference>
<proteinExistence type="inferred from homology"/>
<dbReference type="FunFam" id="3.40.50.300:FF:000019">
    <property type="entry name" value="Translation initiation factor IF-2"/>
    <property type="match status" value="1"/>
</dbReference>
<dbReference type="InterPro" id="IPR005225">
    <property type="entry name" value="Small_GTP-bd"/>
</dbReference>
<dbReference type="InterPro" id="IPR009000">
    <property type="entry name" value="Transl_B-barrel_sf"/>
</dbReference>
<dbReference type="GO" id="GO:0005525">
    <property type="term" value="F:GTP binding"/>
    <property type="evidence" value="ECO:0007669"/>
    <property type="project" value="UniProtKB-KW"/>
</dbReference>
<gene>
    <name evidence="10" type="ORF">CHYS00102_LOCUS18682</name>
</gene>
<keyword evidence="5" id="KW-0648">Protein biosynthesis</keyword>
<dbReference type="Pfam" id="PF22042">
    <property type="entry name" value="EF-G_D2"/>
    <property type="match status" value="1"/>
</dbReference>
<dbReference type="NCBIfam" id="TIGR00231">
    <property type="entry name" value="small_GTP"/>
    <property type="match status" value="1"/>
</dbReference>
<dbReference type="InterPro" id="IPR044145">
    <property type="entry name" value="IF2_II"/>
</dbReference>
<evidence type="ECO:0000256" key="6">
    <source>
        <dbReference type="ARBA" id="ARBA00023134"/>
    </source>
</evidence>
<feature type="compositionally biased region" description="Basic and acidic residues" evidence="8">
    <location>
        <begin position="39"/>
        <end position="49"/>
    </location>
</feature>
<evidence type="ECO:0000256" key="2">
    <source>
        <dbReference type="ARBA" id="ARBA00007733"/>
    </source>
</evidence>
<dbReference type="SUPFAM" id="SSF52540">
    <property type="entry name" value="P-loop containing nucleoside triphosphate hydrolases"/>
    <property type="match status" value="1"/>
</dbReference>
<dbReference type="InterPro" id="IPR023115">
    <property type="entry name" value="TIF_IF2_dom3"/>
</dbReference>
<evidence type="ECO:0000313" key="10">
    <source>
        <dbReference type="EMBL" id="CAD8891476.1"/>
    </source>
</evidence>
<evidence type="ECO:0000256" key="4">
    <source>
        <dbReference type="ARBA" id="ARBA00022741"/>
    </source>
</evidence>
<dbReference type="InterPro" id="IPR036925">
    <property type="entry name" value="TIF_IF2_dom3_sf"/>
</dbReference>
<dbReference type="CDD" id="cd03702">
    <property type="entry name" value="IF2_mtIF2_II"/>
    <property type="match status" value="1"/>
</dbReference>
<dbReference type="GO" id="GO:0003743">
    <property type="term" value="F:translation initiation factor activity"/>
    <property type="evidence" value="ECO:0007669"/>
    <property type="project" value="UniProtKB-KW"/>
</dbReference>
<feature type="region of interest" description="Disordered" evidence="8">
    <location>
        <begin position="1"/>
        <end position="139"/>
    </location>
</feature>
<organism evidence="10">
    <name type="scientific">Corethron hystrix</name>
    <dbReference type="NCBI Taxonomy" id="216773"/>
    <lineage>
        <taxon>Eukaryota</taxon>
        <taxon>Sar</taxon>
        <taxon>Stramenopiles</taxon>
        <taxon>Ochrophyta</taxon>
        <taxon>Bacillariophyta</taxon>
        <taxon>Coscinodiscophyceae</taxon>
        <taxon>Corethrophycidae</taxon>
        <taxon>Corethrales</taxon>
        <taxon>Corethraceae</taxon>
        <taxon>Corethron</taxon>
    </lineage>
</organism>
<dbReference type="FunFam" id="2.40.30.10:FF:000008">
    <property type="entry name" value="Translation initiation factor IF-2"/>
    <property type="match status" value="1"/>
</dbReference>
<dbReference type="Gene3D" id="3.40.50.10050">
    <property type="entry name" value="Translation initiation factor IF- 2, domain 3"/>
    <property type="match status" value="1"/>
</dbReference>
<feature type="domain" description="Tr-type G" evidence="9">
    <location>
        <begin position="235"/>
        <end position="424"/>
    </location>
</feature>
<dbReference type="Gene3D" id="3.40.50.300">
    <property type="entry name" value="P-loop containing nucleotide triphosphate hydrolases"/>
    <property type="match status" value="1"/>
</dbReference>
<evidence type="ECO:0000256" key="7">
    <source>
        <dbReference type="ARBA" id="ARBA00025162"/>
    </source>
</evidence>
<dbReference type="Pfam" id="PF00009">
    <property type="entry name" value="GTP_EFTU"/>
    <property type="match status" value="1"/>
</dbReference>
<protein>
    <recommendedName>
        <fullName evidence="9">Tr-type G domain-containing protein</fullName>
    </recommendedName>
</protein>
<comment type="similarity">
    <text evidence="2">Belongs to the TRAFAC class translation factor GTPase superfamily. Classic translation factor GTPase family. IF-2 subfamily.</text>
</comment>
<dbReference type="PANTHER" id="PTHR43381">
    <property type="entry name" value="TRANSLATION INITIATION FACTOR IF-2-RELATED"/>
    <property type="match status" value="1"/>
</dbReference>
<feature type="region of interest" description="Disordered" evidence="8">
    <location>
        <begin position="221"/>
        <end position="240"/>
    </location>
</feature>
<comment type="subcellular location">
    <subcellularLocation>
        <location evidence="1">Plastid</location>
        <location evidence="1">Chloroplast</location>
    </subcellularLocation>
</comment>
<dbReference type="InterPro" id="IPR053905">
    <property type="entry name" value="EF-G-like_DII"/>
</dbReference>
<comment type="function">
    <text evidence="7">One of the essential components for the initiation of protein synthesis. Protects formylmethionyl-tRNA from spontaneous hydrolysis and promotes its binding to the 30S ribosomal subunits. Also involved in the hydrolysis of GTP during the formation of the 70S ribosomal complex.</text>
</comment>
<dbReference type="Gene3D" id="2.40.30.10">
    <property type="entry name" value="Translation factors"/>
    <property type="match status" value="2"/>
</dbReference>
<dbReference type="CDD" id="cd01887">
    <property type="entry name" value="IF2_eIF5B"/>
    <property type="match status" value="1"/>
</dbReference>
<name>A0A7S1FUM3_9STRA</name>
<reference evidence="10" key="1">
    <citation type="submission" date="2021-01" db="EMBL/GenBank/DDBJ databases">
        <authorList>
            <person name="Corre E."/>
            <person name="Pelletier E."/>
            <person name="Niang G."/>
            <person name="Scheremetjew M."/>
            <person name="Finn R."/>
            <person name="Kale V."/>
            <person name="Holt S."/>
            <person name="Cochrane G."/>
            <person name="Meng A."/>
            <person name="Brown T."/>
            <person name="Cohen L."/>
        </authorList>
    </citation>
    <scope>NUCLEOTIDE SEQUENCE</scope>
    <source>
        <strain evidence="10">308</strain>
    </source>
</reference>
<dbReference type="SUPFAM" id="SSF52156">
    <property type="entry name" value="Initiation factor IF2/eIF5b, domain 3"/>
    <property type="match status" value="1"/>
</dbReference>
<dbReference type="PRINTS" id="PR00315">
    <property type="entry name" value="ELONGATNFCT"/>
</dbReference>
<dbReference type="InterPro" id="IPR000795">
    <property type="entry name" value="T_Tr_GTP-bd_dom"/>
</dbReference>
<sequence>MIPLPPSANSGDFHSGGREGRGGGRGRGWRNIYADDEESRFSHQGERGYGRGPSGSQGRGRGRGRHGQQSYNQDRRRDGPPSEYFQSHQSNNHNNVHYQKNRGRSERYSNAPGAIINDEIGGPPLPPRKKKAAPVPPVESERKTITLPFDYPISVRSFAHDLLRIKPAALLSVLDQLGEDTDAADGEPVINDMDVAELVCLELGFDAVRSRPSAIERRSLTATRPSETMASAGTPRPPVVSIMGHVDHGKTTLMDALRQRAGVTKQAKTVRGNVAGSEAGGITQTLSAFQLTMSSDEENNAITILDTPGHAAFKAMRAHGGIATDVIVMVIAADDGVAAQTHEIIEMAREGGQAMVVALTKVDREDVDVEEARNRIINELMTAGVLCEEVGGDVQVVPVSGVTGEGLDDLVERLLLQAEVMDLRADGTGTGEAVVIDARQEKGLGVVADCIVRWGTVRPGDAFVTGVIGGKIRILNGVDGKPLKEATPSTPVRIIGLKSLPRAGDDLFCVANEKKARDIADRRSIRHTEELTRHAARAAAVAPAPALQITGTAAKNTFMTNTARTKYNKLHGMDQAETEEKIDRIRAPVVLRSDAEGTLAAVRESLMAVAEESSHDIDVDVVSLGVGPVTASDVLLASEADAAIFAFGVRAGDQSVTRSAEREGVRIRHHTVIYSLLDDARKILARHLPPVMVERVAGRANVQAVFEMNVNGTKKGKMAEMIAGCRVESGSLFLDKDGNGTLTNYRVIRKGEIICEEVKAMSIRKFKDEVIEAKNGDECGVGLKGFSEFKEGDIIECFSRESKQMFV</sequence>
<dbReference type="CDD" id="cd03692">
    <property type="entry name" value="mtIF2_IVc"/>
    <property type="match status" value="1"/>
</dbReference>